<keyword evidence="9" id="KW-1185">Reference proteome</keyword>
<reference evidence="8 9" key="1">
    <citation type="journal article" date="2018" name="Sci. Rep.">
        <title>Genomic signatures of local adaptation to the degree of environmental predictability in rotifers.</title>
        <authorList>
            <person name="Franch-Gras L."/>
            <person name="Hahn C."/>
            <person name="Garcia-Roger E.M."/>
            <person name="Carmona M.J."/>
            <person name="Serra M."/>
            <person name="Gomez A."/>
        </authorList>
    </citation>
    <scope>NUCLEOTIDE SEQUENCE [LARGE SCALE GENOMIC DNA]</scope>
    <source>
        <strain evidence="8">HYR1</strain>
    </source>
</reference>
<dbReference type="InterPro" id="IPR000905">
    <property type="entry name" value="Gcp-like_dom"/>
</dbReference>
<dbReference type="NCBIfam" id="TIGR00329">
    <property type="entry name" value="gcp_kae1"/>
    <property type="match status" value="1"/>
</dbReference>
<evidence type="ECO:0000256" key="2">
    <source>
        <dbReference type="ARBA" id="ARBA00022679"/>
    </source>
</evidence>
<evidence type="ECO:0000256" key="5">
    <source>
        <dbReference type="ARBA" id="ARBA00023315"/>
    </source>
</evidence>
<dbReference type="EC" id="2.3.1.234" evidence="1"/>
<dbReference type="GO" id="GO:0061711">
    <property type="term" value="F:tRNA N(6)-L-threonylcarbamoyladenine synthase activity"/>
    <property type="evidence" value="ECO:0007669"/>
    <property type="project" value="UniProtKB-EC"/>
</dbReference>
<evidence type="ECO:0000256" key="4">
    <source>
        <dbReference type="ARBA" id="ARBA00022723"/>
    </source>
</evidence>
<keyword evidence="5" id="KW-0012">Acyltransferase</keyword>
<proteinExistence type="predicted"/>
<keyword evidence="2" id="KW-0808">Transferase</keyword>
<dbReference type="GO" id="GO:0046872">
    <property type="term" value="F:metal ion binding"/>
    <property type="evidence" value="ECO:0007669"/>
    <property type="project" value="UniProtKB-KW"/>
</dbReference>
<comment type="catalytic activity">
    <reaction evidence="6">
        <text>L-threonylcarbamoyladenylate + adenosine(37) in tRNA = N(6)-L-threonylcarbamoyladenosine(37) in tRNA + AMP + H(+)</text>
        <dbReference type="Rhea" id="RHEA:37059"/>
        <dbReference type="Rhea" id="RHEA-COMP:10162"/>
        <dbReference type="Rhea" id="RHEA-COMP:10163"/>
        <dbReference type="ChEBI" id="CHEBI:15378"/>
        <dbReference type="ChEBI" id="CHEBI:73682"/>
        <dbReference type="ChEBI" id="CHEBI:74411"/>
        <dbReference type="ChEBI" id="CHEBI:74418"/>
        <dbReference type="ChEBI" id="CHEBI:456215"/>
        <dbReference type="EC" id="2.3.1.234"/>
    </reaction>
</comment>
<evidence type="ECO:0000259" key="7">
    <source>
        <dbReference type="Pfam" id="PF00814"/>
    </source>
</evidence>
<accession>A0A3M7R7H3</accession>
<evidence type="ECO:0000256" key="1">
    <source>
        <dbReference type="ARBA" id="ARBA00012156"/>
    </source>
</evidence>
<dbReference type="GO" id="GO:0008033">
    <property type="term" value="P:tRNA processing"/>
    <property type="evidence" value="ECO:0007669"/>
    <property type="project" value="UniProtKB-KW"/>
</dbReference>
<dbReference type="Proteomes" id="UP000276133">
    <property type="component" value="Unassembled WGS sequence"/>
</dbReference>
<dbReference type="GO" id="GO:0005739">
    <property type="term" value="C:mitochondrion"/>
    <property type="evidence" value="ECO:0007669"/>
    <property type="project" value="TreeGrafter"/>
</dbReference>
<dbReference type="EMBL" id="REGN01004064">
    <property type="protein sequence ID" value="RNA19351.1"/>
    <property type="molecule type" value="Genomic_DNA"/>
</dbReference>
<evidence type="ECO:0000313" key="9">
    <source>
        <dbReference type="Proteomes" id="UP000276133"/>
    </source>
</evidence>
<dbReference type="AlphaFoldDB" id="A0A3M7R7H3"/>
<feature type="domain" description="Gcp-like" evidence="7">
    <location>
        <begin position="62"/>
        <end position="368"/>
    </location>
</feature>
<protein>
    <recommendedName>
        <fullName evidence="1">N(6)-L-threonylcarbamoyladenine synthase</fullName>
        <ecNumber evidence="1">2.3.1.234</ecNumber>
    </recommendedName>
</protein>
<dbReference type="InterPro" id="IPR017861">
    <property type="entry name" value="KAE1/TsaD"/>
</dbReference>
<dbReference type="Pfam" id="PF00814">
    <property type="entry name" value="TsaD"/>
    <property type="match status" value="1"/>
</dbReference>
<dbReference type="OrthoDB" id="10259622at2759"/>
<evidence type="ECO:0000256" key="3">
    <source>
        <dbReference type="ARBA" id="ARBA00022694"/>
    </source>
</evidence>
<evidence type="ECO:0000256" key="6">
    <source>
        <dbReference type="ARBA" id="ARBA00048117"/>
    </source>
</evidence>
<dbReference type="SUPFAM" id="SSF53067">
    <property type="entry name" value="Actin-like ATPase domain"/>
    <property type="match status" value="1"/>
</dbReference>
<organism evidence="8 9">
    <name type="scientific">Brachionus plicatilis</name>
    <name type="common">Marine rotifer</name>
    <name type="synonym">Brachionus muelleri</name>
    <dbReference type="NCBI Taxonomy" id="10195"/>
    <lineage>
        <taxon>Eukaryota</taxon>
        <taxon>Metazoa</taxon>
        <taxon>Spiralia</taxon>
        <taxon>Gnathifera</taxon>
        <taxon>Rotifera</taxon>
        <taxon>Eurotatoria</taxon>
        <taxon>Monogononta</taxon>
        <taxon>Pseudotrocha</taxon>
        <taxon>Ploima</taxon>
        <taxon>Brachionidae</taxon>
        <taxon>Brachionus</taxon>
    </lineage>
</organism>
<dbReference type="PANTHER" id="PTHR11735">
    <property type="entry name" value="TRNA N6-ADENOSINE THREONYLCARBAMOYLTRANSFERASE"/>
    <property type="match status" value="1"/>
</dbReference>
<dbReference type="PANTHER" id="PTHR11735:SF6">
    <property type="entry name" value="TRNA N6-ADENOSINE THREONYLCARBAMOYLTRANSFERASE, MITOCHONDRIAL"/>
    <property type="match status" value="1"/>
</dbReference>
<dbReference type="PRINTS" id="PR00789">
    <property type="entry name" value="OSIALOPTASE"/>
</dbReference>
<gene>
    <name evidence="8" type="ORF">BpHYR1_038979</name>
</gene>
<evidence type="ECO:0000313" key="8">
    <source>
        <dbReference type="EMBL" id="RNA19351.1"/>
    </source>
</evidence>
<sequence>MVLKKISKSNLTRLYSTVIGIETSCDDTAIGIVTTDHRVIAESKYNQFLMHKNLGNAKQKGKFTSWPGGVVPNLARRLHNQNLIHAVSDCIEKNGNTWKNIDALALTIKPGLEPCLWEGIKFSILLLKKYKIPFIPIHHMEAHALTSRLFDKEIQFPFITLLISGGHCLIALVENYDHFYRLGESIDISPGNCIDKISRQLGLFETSRYDCSSGGALMEKCALNGDTASFPGLINMTYNYCRKNKNCNFSYSGLLASTHRLIDKLIEQDFQLIEINGEKKRFLNEKSMSDICASVQSAISLQLEDRLKRSLIYLEYRNIKVKNLVVSGGVASNLYIRSSIQNLCHKFNVRLSCPPVKYCTDNGVMIAWNGCEKLIHKSKDIVYPKEQNDKFFKNLTPLGKAEFGIDISQKINKLNIKI</sequence>
<keyword evidence="4" id="KW-0479">Metal-binding</keyword>
<name>A0A3M7R7H3_BRAPC</name>
<dbReference type="Gene3D" id="3.30.420.40">
    <property type="match status" value="2"/>
</dbReference>
<comment type="caution">
    <text evidence="8">The sequence shown here is derived from an EMBL/GenBank/DDBJ whole genome shotgun (WGS) entry which is preliminary data.</text>
</comment>
<dbReference type="InterPro" id="IPR043129">
    <property type="entry name" value="ATPase_NBD"/>
</dbReference>
<dbReference type="STRING" id="10195.A0A3M7R7H3"/>
<keyword evidence="3" id="KW-0819">tRNA processing</keyword>
<dbReference type="CDD" id="cd24134">
    <property type="entry name" value="ASKHA_NBD_OSGEPL1_QRI7_euk"/>
    <property type="match status" value="1"/>
</dbReference>